<evidence type="ECO:0000313" key="9">
    <source>
        <dbReference type="EMBL" id="MDR7083975.1"/>
    </source>
</evidence>
<keyword evidence="1 6" id="KW-0963">Cytoplasm</keyword>
<evidence type="ECO:0000259" key="8">
    <source>
        <dbReference type="SMART" id="SM00968"/>
    </source>
</evidence>
<dbReference type="PANTHER" id="PTHR43977">
    <property type="entry name" value="STRUCTURAL MAINTENANCE OF CHROMOSOMES PROTEIN 3"/>
    <property type="match status" value="1"/>
</dbReference>
<dbReference type="Gene3D" id="3.30.70.1620">
    <property type="match status" value="1"/>
</dbReference>
<dbReference type="Pfam" id="PF02463">
    <property type="entry name" value="SMC_N"/>
    <property type="match status" value="1"/>
</dbReference>
<feature type="domain" description="SMC hinge" evidence="8">
    <location>
        <begin position="510"/>
        <end position="626"/>
    </location>
</feature>
<dbReference type="InterPro" id="IPR011890">
    <property type="entry name" value="SMC_prok"/>
</dbReference>
<feature type="coiled-coil region" evidence="6">
    <location>
        <begin position="167"/>
        <end position="194"/>
    </location>
</feature>
<feature type="region of interest" description="Disordered" evidence="7">
    <location>
        <begin position="808"/>
        <end position="832"/>
    </location>
</feature>
<evidence type="ECO:0000256" key="6">
    <source>
        <dbReference type="HAMAP-Rule" id="MF_01894"/>
    </source>
</evidence>
<evidence type="ECO:0000256" key="3">
    <source>
        <dbReference type="ARBA" id="ARBA00022840"/>
    </source>
</evidence>
<comment type="subunit">
    <text evidence="6">Homodimer.</text>
</comment>
<keyword evidence="2 6" id="KW-0547">Nucleotide-binding</keyword>
<reference evidence="9 10" key="1">
    <citation type="submission" date="2023-07" db="EMBL/GenBank/DDBJ databases">
        <title>Sorghum-associated microbial communities from plants grown in Nebraska, USA.</title>
        <authorList>
            <person name="Schachtman D."/>
        </authorList>
    </citation>
    <scope>NUCLEOTIDE SEQUENCE [LARGE SCALE GENOMIC DNA]</scope>
    <source>
        <strain evidence="9 10">BE167</strain>
    </source>
</reference>
<protein>
    <recommendedName>
        <fullName evidence="6">Chromosome partition protein Smc</fullName>
    </recommendedName>
</protein>
<evidence type="ECO:0000256" key="4">
    <source>
        <dbReference type="ARBA" id="ARBA00023054"/>
    </source>
</evidence>
<dbReference type="SUPFAM" id="SSF75553">
    <property type="entry name" value="Smc hinge domain"/>
    <property type="match status" value="1"/>
</dbReference>
<evidence type="ECO:0000256" key="5">
    <source>
        <dbReference type="ARBA" id="ARBA00023125"/>
    </source>
</evidence>
<evidence type="ECO:0000256" key="7">
    <source>
        <dbReference type="SAM" id="MobiDB-lite"/>
    </source>
</evidence>
<dbReference type="NCBIfam" id="TIGR02168">
    <property type="entry name" value="SMC_prok_B"/>
    <property type="match status" value="1"/>
</dbReference>
<dbReference type="HAMAP" id="MF_01894">
    <property type="entry name" value="Smc_prok"/>
    <property type="match status" value="1"/>
</dbReference>
<keyword evidence="10" id="KW-1185">Reference proteome</keyword>
<dbReference type="InterPro" id="IPR027417">
    <property type="entry name" value="P-loop_NTPase"/>
</dbReference>
<dbReference type="Gene3D" id="3.40.50.300">
    <property type="entry name" value="P-loop containing nucleotide triphosphate hydrolases"/>
    <property type="match status" value="2"/>
</dbReference>
<comment type="caution">
    <text evidence="9">The sequence shown here is derived from an EMBL/GenBank/DDBJ whole genome shotgun (WGS) entry which is preliminary data.</text>
</comment>
<keyword evidence="4 6" id="KW-0175">Coiled coil</keyword>
<name>A0ABU1UFR7_9MICC</name>
<dbReference type="InterPro" id="IPR010935">
    <property type="entry name" value="SMC_hinge"/>
</dbReference>
<comment type="similarity">
    <text evidence="6">Belongs to the SMC family.</text>
</comment>
<evidence type="ECO:0000256" key="2">
    <source>
        <dbReference type="ARBA" id="ARBA00022741"/>
    </source>
</evidence>
<dbReference type="Gene3D" id="1.10.287.1490">
    <property type="match status" value="1"/>
</dbReference>
<keyword evidence="5 6" id="KW-0238">DNA-binding</keyword>
<accession>A0ABU1UFR7</accession>
<evidence type="ECO:0000313" key="10">
    <source>
        <dbReference type="Proteomes" id="UP001252243"/>
    </source>
</evidence>
<feature type="coiled-coil region" evidence="6">
    <location>
        <begin position="351"/>
        <end position="480"/>
    </location>
</feature>
<comment type="function">
    <text evidence="6">Required for chromosome condensation and partitioning.</text>
</comment>
<evidence type="ECO:0000256" key="1">
    <source>
        <dbReference type="ARBA" id="ARBA00022490"/>
    </source>
</evidence>
<keyword evidence="3 6" id="KW-0067">ATP-binding</keyword>
<dbReference type="EMBL" id="JAVDVQ010000016">
    <property type="protein sequence ID" value="MDR7083975.1"/>
    <property type="molecule type" value="Genomic_DNA"/>
</dbReference>
<comment type="subcellular location">
    <subcellularLocation>
        <location evidence="6">Cytoplasm</location>
    </subcellularLocation>
</comment>
<dbReference type="SUPFAM" id="SSF52540">
    <property type="entry name" value="P-loop containing nucleoside triphosphate hydrolases"/>
    <property type="match status" value="1"/>
</dbReference>
<sequence>MHLKSLTVRGFKSFASATTFEFEPGVTAVVGPNGSGKSNVVDALAWVMGEQGAKTLRGGKMEDVIFAGTSGRPPLGRAHVSLTIDNSDGALPIEYSEVTISRTLFRAGGSEYAINGAGCRLLDIQELLSDSGLGREMHVIVGQGQLDKVLHATPEDRRGFIEEAAGILKHRRRKEKTVRKLEAMQANLARLSDLTGEIRRQLTPLGKQAEVARRAQSVQFEVRDARSRLLADDLVQLQQALAQEIADESALKGRRGVVGQELELGRQRQARLEQLAAEATPGLNAARDTWYRLSAGRERLRSLGSLAGERRRLLGASEDVPDAGRDPEQLDRQAARVREEQAGLERQIVERRSLLDRASEAKQDAEQASAAEDKRLAALLRAAADRREGLAKLAGQVGAARSRVESAQAEVGRLRESLKAGEERRRQAHAEFAALETQVAGVEDGEETLDSDYEDACAALDTIAAEIDALQAAEREGERERGALFARRDALQLGLNRKDGSSHVLGAGIPGVLASLASMISVEPGFEAAIAAALGAASDAIVVQDSDAAATAVQRLKDDDAGRAALLLPGESPARPASGAQLPGGARWASQLVAASGAEDAARLPLSGLLAGIAVVEGLDAAGKLLAARPDLTAVTRAGDVVTALLVSGGSAKAPSLLEVQAAVDDASARLASVTAGLERQRFALASARARQAAAQDRADAALDKLHDSDARLAAVAERLGHLNSVLRSAVGESGRLAASLAKAEANIAGEQDALEAVAARLAAAQEAPAEHEPSPEHRDALALAASLARSAEMEARLALRSAEEQLTATRNRASSLERAAATERRAREEAAERARRRRLQATRAAAVSAAVDQVVGFIDVSVELARQERDRAEERKERMDGELAAVRSSNDALARELAELTDSVHRDELSRTQQRLRIEALELRSVEELGLTADQLVADFGPNQLVPVPAAESADKWAALRTPVDEDGCEIVAGKPFVRAEQEKRLKRAERDLSALGRVNPLALEEFAALEERHQFLSTQLADLKSSRKDLLDIIKEVDERVQKVFAEAFEDTSAQFVRIFARLFPGGEGRLVLTDPSDLLTTGIEVEARPAGKKIKRLSLLSGGERSLTAVALLVAIFKARPSPFYVMDEVEAALDDTNLGRLITIFEELRESSQLIIITHQKRTMEVADALYGVTMRGDGVSTVISQRLGADV</sequence>
<dbReference type="Gene3D" id="1.20.1060.20">
    <property type="match status" value="1"/>
</dbReference>
<feature type="binding site" evidence="6">
    <location>
        <begin position="32"/>
        <end position="39"/>
    </location>
    <ligand>
        <name>ATP</name>
        <dbReference type="ChEBI" id="CHEBI:30616"/>
    </ligand>
</feature>
<feature type="coiled-coil region" evidence="6">
    <location>
        <begin position="863"/>
        <end position="904"/>
    </location>
</feature>
<gene>
    <name evidence="6" type="primary">smc</name>
    <name evidence="9" type="ORF">J2X01_003281</name>
</gene>
<dbReference type="InterPro" id="IPR036277">
    <property type="entry name" value="SMC_hinge_sf"/>
</dbReference>
<dbReference type="Proteomes" id="UP001252243">
    <property type="component" value="Unassembled WGS sequence"/>
</dbReference>
<dbReference type="InterPro" id="IPR024704">
    <property type="entry name" value="SMC"/>
</dbReference>
<comment type="domain">
    <text evidence="6">Contains large globular domains required for ATP hydrolysis at each terminus and a third globular domain forming a flexible hinge near the middle of the molecule. These domains are separated by coiled-coil structures.</text>
</comment>
<dbReference type="Pfam" id="PF06470">
    <property type="entry name" value="SMC_hinge"/>
    <property type="match status" value="1"/>
</dbReference>
<dbReference type="SMART" id="SM00968">
    <property type="entry name" value="SMC_hinge"/>
    <property type="match status" value="1"/>
</dbReference>
<feature type="coiled-coil region" evidence="6">
    <location>
        <begin position="980"/>
        <end position="1042"/>
    </location>
</feature>
<dbReference type="PIRSF" id="PIRSF005719">
    <property type="entry name" value="SMC"/>
    <property type="match status" value="1"/>
</dbReference>
<dbReference type="RefSeq" id="WP_310059623.1">
    <property type="nucleotide sequence ID" value="NZ_JAVDVQ010000016.1"/>
</dbReference>
<feature type="compositionally biased region" description="Basic and acidic residues" evidence="7">
    <location>
        <begin position="821"/>
        <end position="832"/>
    </location>
</feature>
<organism evidence="9 10">
    <name type="scientific">Arthrobacter ginsengisoli</name>
    <dbReference type="NCBI Taxonomy" id="1356565"/>
    <lineage>
        <taxon>Bacteria</taxon>
        <taxon>Bacillati</taxon>
        <taxon>Actinomycetota</taxon>
        <taxon>Actinomycetes</taxon>
        <taxon>Micrococcales</taxon>
        <taxon>Micrococcaceae</taxon>
        <taxon>Arthrobacter</taxon>
    </lineage>
</organism>
<dbReference type="InterPro" id="IPR003395">
    <property type="entry name" value="RecF/RecN/SMC_N"/>
</dbReference>
<feature type="coiled-coil region" evidence="6">
    <location>
        <begin position="741"/>
        <end position="768"/>
    </location>
</feature>
<proteinExistence type="inferred from homology"/>